<dbReference type="Proteomes" id="UP000004277">
    <property type="component" value="Unassembled WGS sequence"/>
</dbReference>
<reference evidence="1" key="1">
    <citation type="submission" date="2019-05" db="EMBL/GenBank/DDBJ databases">
        <title>Revised genome assembly of Burkholderiaceae (previously Ralstonia) sp. PBA.</title>
        <authorList>
            <person name="Gan H.M."/>
        </authorList>
    </citation>
    <scope>NUCLEOTIDE SEQUENCE</scope>
    <source>
        <strain evidence="1">PBA</strain>
    </source>
</reference>
<sequence>MPAKYLPLIAEYEKRIAAEIDAGHRWEAVHLIDRLGELRRMDDFPLAAEPALQKVLEEYRARLLT</sequence>
<accession>A0ACD3SQN0</accession>
<dbReference type="EMBL" id="AKCV02000015">
    <property type="protein sequence ID" value="TMS58549.1"/>
    <property type="molecule type" value="Genomic_DNA"/>
</dbReference>
<proteinExistence type="predicted"/>
<evidence type="ECO:0000313" key="2">
    <source>
        <dbReference type="Proteomes" id="UP000004277"/>
    </source>
</evidence>
<organism evidence="1 2">
    <name type="scientific">Imbroritus primus</name>
    <dbReference type="NCBI Taxonomy" id="3058603"/>
    <lineage>
        <taxon>Bacteria</taxon>
        <taxon>Pseudomonadati</taxon>
        <taxon>Pseudomonadota</taxon>
        <taxon>Betaproteobacteria</taxon>
        <taxon>Burkholderiales</taxon>
        <taxon>Burkholderiaceae</taxon>
        <taxon>Imbroritus</taxon>
    </lineage>
</organism>
<gene>
    <name evidence="1" type="ORF">MW7_007445</name>
</gene>
<comment type="caution">
    <text evidence="1">The sequence shown here is derived from an EMBL/GenBank/DDBJ whole genome shotgun (WGS) entry which is preliminary data.</text>
</comment>
<evidence type="ECO:0000313" key="1">
    <source>
        <dbReference type="EMBL" id="TMS58549.1"/>
    </source>
</evidence>
<name>A0ACD3SQN0_9BURK</name>
<keyword evidence="2" id="KW-1185">Reference proteome</keyword>
<protein>
    <submittedName>
        <fullName evidence="1">Uncharacterized protein</fullName>
    </submittedName>
</protein>